<protein>
    <submittedName>
        <fullName evidence="1">Uncharacterized protein</fullName>
    </submittedName>
</protein>
<keyword evidence="2" id="KW-1185">Reference proteome</keyword>
<organism evidence="1 2">
    <name type="scientific">Clitoria ternatea</name>
    <name type="common">Butterfly pea</name>
    <dbReference type="NCBI Taxonomy" id="43366"/>
    <lineage>
        <taxon>Eukaryota</taxon>
        <taxon>Viridiplantae</taxon>
        <taxon>Streptophyta</taxon>
        <taxon>Embryophyta</taxon>
        <taxon>Tracheophyta</taxon>
        <taxon>Spermatophyta</taxon>
        <taxon>Magnoliopsida</taxon>
        <taxon>eudicotyledons</taxon>
        <taxon>Gunneridae</taxon>
        <taxon>Pentapetalae</taxon>
        <taxon>rosids</taxon>
        <taxon>fabids</taxon>
        <taxon>Fabales</taxon>
        <taxon>Fabaceae</taxon>
        <taxon>Papilionoideae</taxon>
        <taxon>50 kb inversion clade</taxon>
        <taxon>NPAAA clade</taxon>
        <taxon>indigoferoid/millettioid clade</taxon>
        <taxon>Phaseoleae</taxon>
        <taxon>Clitoria</taxon>
    </lineage>
</organism>
<dbReference type="EMBL" id="JAYKXN010000003">
    <property type="protein sequence ID" value="KAK7303055.1"/>
    <property type="molecule type" value="Genomic_DNA"/>
</dbReference>
<reference evidence="1 2" key="1">
    <citation type="submission" date="2024-01" db="EMBL/GenBank/DDBJ databases">
        <title>The genomes of 5 underutilized Papilionoideae crops provide insights into root nodulation and disease resistance.</title>
        <authorList>
            <person name="Yuan L."/>
        </authorList>
    </citation>
    <scope>NUCLEOTIDE SEQUENCE [LARGE SCALE GENOMIC DNA]</scope>
    <source>
        <strain evidence="1">LY-2023</strain>
        <tissue evidence="1">Leaf</tissue>
    </source>
</reference>
<comment type="caution">
    <text evidence="1">The sequence shown here is derived from an EMBL/GenBank/DDBJ whole genome shotgun (WGS) entry which is preliminary data.</text>
</comment>
<dbReference type="AlphaFoldDB" id="A0AAN9JPI1"/>
<proteinExistence type="predicted"/>
<sequence length="198" mass="23177">MLIGERVKGIGIMSTLTRNTLSGTFSQPQRSASFAALLSGDLTIMRDGEGNFVLPRADVMKLRDRLRNKELVAKAIGSEWVYMWDKFGDYLLLLLGLTSKAERAQDEVHLRLFLDNIGFSDLSAKKIKKWMPEDRRQFEIIQESYIRQKEMEEEIFTKRREEEGRGKERRKALLEKEEHRWKEIEASLLSYIPNYVFV</sequence>
<dbReference type="Proteomes" id="UP001359559">
    <property type="component" value="Unassembled WGS sequence"/>
</dbReference>
<name>A0AAN9JPI1_CLITE</name>
<gene>
    <name evidence="1" type="ORF">RJT34_13954</name>
</gene>
<evidence type="ECO:0000313" key="2">
    <source>
        <dbReference type="Proteomes" id="UP001359559"/>
    </source>
</evidence>
<accession>A0AAN9JPI1</accession>
<evidence type="ECO:0000313" key="1">
    <source>
        <dbReference type="EMBL" id="KAK7303055.1"/>
    </source>
</evidence>